<comment type="subcellular location">
    <subcellularLocation>
        <location evidence="2">Cell membrane</location>
        <topology evidence="2">Multi-pass membrane protein</topology>
    </subcellularLocation>
    <subcellularLocation>
        <location evidence="1">Nucleus</location>
    </subcellularLocation>
</comment>
<keyword evidence="14" id="KW-0106">Calcium</keyword>
<dbReference type="GO" id="GO:0005262">
    <property type="term" value="F:calcium channel activity"/>
    <property type="evidence" value="ECO:0007669"/>
    <property type="project" value="UniProtKB-KW"/>
</dbReference>
<evidence type="ECO:0000256" key="2">
    <source>
        <dbReference type="ARBA" id="ARBA00004651"/>
    </source>
</evidence>
<evidence type="ECO:0000256" key="16">
    <source>
        <dbReference type="ARBA" id="ARBA00023136"/>
    </source>
</evidence>
<evidence type="ECO:0000256" key="21">
    <source>
        <dbReference type="ARBA" id="ARBA00047899"/>
    </source>
</evidence>
<dbReference type="GO" id="GO:0005886">
    <property type="term" value="C:plasma membrane"/>
    <property type="evidence" value="ECO:0007669"/>
    <property type="project" value="UniProtKB-SubCell"/>
</dbReference>
<evidence type="ECO:0000256" key="12">
    <source>
        <dbReference type="ARBA" id="ARBA00022777"/>
    </source>
</evidence>
<feature type="transmembrane region" description="Helical" evidence="24">
    <location>
        <begin position="619"/>
        <end position="642"/>
    </location>
</feature>
<dbReference type="GO" id="GO:0046872">
    <property type="term" value="F:metal ion binding"/>
    <property type="evidence" value="ECO:0007669"/>
    <property type="project" value="UniProtKB-KW"/>
</dbReference>
<protein>
    <recommendedName>
        <fullName evidence="3">non-specific serine/threonine protein kinase</fullName>
        <ecNumber evidence="3">2.7.11.1</ecNumber>
    </recommendedName>
</protein>
<evidence type="ECO:0000256" key="3">
    <source>
        <dbReference type="ARBA" id="ARBA00012513"/>
    </source>
</evidence>
<feature type="domain" description="Alpha-type protein kinase" evidence="25">
    <location>
        <begin position="946"/>
        <end position="1176"/>
    </location>
</feature>
<evidence type="ECO:0000313" key="26">
    <source>
        <dbReference type="Ensembl" id="ENSPKIP00000000880.1"/>
    </source>
</evidence>
<keyword evidence="7" id="KW-0406">Ion transport</keyword>
<evidence type="ECO:0000259" key="25">
    <source>
        <dbReference type="PROSITE" id="PS51158"/>
    </source>
</evidence>
<keyword evidence="4" id="KW-1003">Cell membrane</keyword>
<dbReference type="GO" id="GO:0055080">
    <property type="term" value="P:monoatomic cation homeostasis"/>
    <property type="evidence" value="ECO:0007669"/>
    <property type="project" value="TreeGrafter"/>
</dbReference>
<evidence type="ECO:0000256" key="1">
    <source>
        <dbReference type="ARBA" id="ARBA00004123"/>
    </source>
</evidence>
<dbReference type="GO" id="GO:0005634">
    <property type="term" value="C:nucleus"/>
    <property type="evidence" value="ECO:0007669"/>
    <property type="project" value="UniProtKB-SubCell"/>
</dbReference>
<keyword evidence="5" id="KW-0723">Serine/threonine-protein kinase</keyword>
<dbReference type="GO" id="GO:0004674">
    <property type="term" value="F:protein serine/threonine kinase activity"/>
    <property type="evidence" value="ECO:0007669"/>
    <property type="project" value="UniProtKB-KW"/>
</dbReference>
<keyword evidence="8" id="KW-0407">Ion channel</keyword>
<evidence type="ECO:0000256" key="18">
    <source>
        <dbReference type="ARBA" id="ARBA00025760"/>
    </source>
</evidence>
<reference evidence="26" key="1">
    <citation type="submission" date="2025-08" db="UniProtKB">
        <authorList>
            <consortium name="Ensembl"/>
        </authorList>
    </citation>
    <scope>IDENTIFICATION</scope>
</reference>
<evidence type="ECO:0000256" key="8">
    <source>
        <dbReference type="ARBA" id="ARBA00022673"/>
    </source>
</evidence>
<comment type="catalytic activity">
    <reaction evidence="19">
        <text>Mg(2+)(in) = Mg(2+)(out)</text>
        <dbReference type="Rhea" id="RHEA:29827"/>
        <dbReference type="ChEBI" id="CHEBI:18420"/>
    </reaction>
</comment>
<organism evidence="26 27">
    <name type="scientific">Paramormyrops kingsleyae</name>
    <dbReference type="NCBI Taxonomy" id="1676925"/>
    <lineage>
        <taxon>Eukaryota</taxon>
        <taxon>Metazoa</taxon>
        <taxon>Chordata</taxon>
        <taxon>Craniata</taxon>
        <taxon>Vertebrata</taxon>
        <taxon>Euteleostomi</taxon>
        <taxon>Actinopterygii</taxon>
        <taxon>Neopterygii</taxon>
        <taxon>Teleostei</taxon>
        <taxon>Osteoglossocephala</taxon>
        <taxon>Osteoglossomorpha</taxon>
        <taxon>Osteoglossiformes</taxon>
        <taxon>Mormyridae</taxon>
        <taxon>Paramormyrops</taxon>
    </lineage>
</organism>
<dbReference type="GO" id="GO:0005524">
    <property type="term" value="F:ATP binding"/>
    <property type="evidence" value="ECO:0007669"/>
    <property type="project" value="InterPro"/>
</dbReference>
<evidence type="ECO:0000256" key="24">
    <source>
        <dbReference type="SAM" id="Phobius"/>
    </source>
</evidence>
<dbReference type="PANTHER" id="PTHR13800:SF8">
    <property type="entry name" value="TRANSIENT RECEPTOR POTENTIAL CATION CHANNEL SUBFAMILY M MEMBER 7"/>
    <property type="match status" value="1"/>
</dbReference>
<dbReference type="EC" id="2.7.11.1" evidence="3"/>
<feature type="region of interest" description="Disordered" evidence="23">
    <location>
        <begin position="95"/>
        <end position="116"/>
    </location>
</feature>
<evidence type="ECO:0000256" key="14">
    <source>
        <dbReference type="ARBA" id="ARBA00022837"/>
    </source>
</evidence>
<dbReference type="PANTHER" id="PTHR13800">
    <property type="entry name" value="TRANSIENT RECEPTOR POTENTIAL CATION CHANNEL, SUBFAMILY M, MEMBER 6"/>
    <property type="match status" value="1"/>
</dbReference>
<evidence type="ECO:0000256" key="7">
    <source>
        <dbReference type="ARBA" id="ARBA00022568"/>
    </source>
</evidence>
<dbReference type="InterPro" id="IPR004166">
    <property type="entry name" value="a-kinase_dom"/>
</dbReference>
<dbReference type="InterPro" id="IPR057366">
    <property type="entry name" value="TRPM-like"/>
</dbReference>
<feature type="transmembrane region" description="Helical" evidence="24">
    <location>
        <begin position="537"/>
        <end position="557"/>
    </location>
</feature>
<evidence type="ECO:0000256" key="15">
    <source>
        <dbReference type="ARBA" id="ARBA00022989"/>
    </source>
</evidence>
<keyword evidence="9" id="KW-0808">Transferase</keyword>
<feature type="transmembrane region" description="Helical" evidence="24">
    <location>
        <begin position="506"/>
        <end position="525"/>
    </location>
</feature>
<dbReference type="Proteomes" id="UP000261540">
    <property type="component" value="Unplaced"/>
</dbReference>
<evidence type="ECO:0000256" key="19">
    <source>
        <dbReference type="ARBA" id="ARBA00034269"/>
    </source>
</evidence>
<reference evidence="26" key="2">
    <citation type="submission" date="2025-09" db="UniProtKB">
        <authorList>
            <consortium name="Ensembl"/>
        </authorList>
    </citation>
    <scope>IDENTIFICATION</scope>
</reference>
<dbReference type="Ensembl" id="ENSPKIT00000024784.1">
    <property type="protein sequence ID" value="ENSPKIP00000000880.1"/>
    <property type="gene ID" value="ENSPKIG00000019360.1"/>
</dbReference>
<dbReference type="Gene3D" id="1.20.5.1010">
    <property type="entry name" value="TRPM, tetramerisation domain"/>
    <property type="match status" value="1"/>
</dbReference>
<evidence type="ECO:0000256" key="17">
    <source>
        <dbReference type="ARBA" id="ARBA00023242"/>
    </source>
</evidence>
<evidence type="ECO:0000313" key="27">
    <source>
        <dbReference type="Proteomes" id="UP000261540"/>
    </source>
</evidence>
<dbReference type="AlphaFoldDB" id="A0A3B3Q5F8"/>
<keyword evidence="16 24" id="KW-0472">Membrane</keyword>
<keyword evidence="15 24" id="KW-1133">Transmembrane helix</keyword>
<dbReference type="STRING" id="1676925.ENSPKIP00000000880"/>
<keyword evidence="12" id="KW-0418">Kinase</keyword>
<evidence type="ECO:0000256" key="10">
    <source>
        <dbReference type="ARBA" id="ARBA00022692"/>
    </source>
</evidence>
<evidence type="ECO:0000256" key="22">
    <source>
        <dbReference type="ARBA" id="ARBA00048679"/>
    </source>
</evidence>
<feature type="transmembrane region" description="Helical" evidence="24">
    <location>
        <begin position="475"/>
        <end position="494"/>
    </location>
</feature>
<keyword evidence="7" id="KW-0813">Transport</keyword>
<evidence type="ECO:0000256" key="4">
    <source>
        <dbReference type="ARBA" id="ARBA00022475"/>
    </source>
</evidence>
<name>A0A3B3Q5F8_9TELE</name>
<keyword evidence="8" id="KW-0107">Calcium channel</keyword>
<keyword evidence="7" id="KW-0109">Calcium transport</keyword>
<dbReference type="Gene3D" id="3.30.200.20">
    <property type="entry name" value="Phosphorylase Kinase, domain 1"/>
    <property type="match status" value="1"/>
</dbReference>
<dbReference type="GeneTree" id="ENSGT00940000157091"/>
<keyword evidence="6" id="KW-0597">Phosphoprotein</keyword>
<keyword evidence="10 24" id="KW-0812">Transmembrane</keyword>
<proteinExistence type="inferred from homology"/>
<keyword evidence="11" id="KW-0479">Metal-binding</keyword>
<comment type="catalytic activity">
    <reaction evidence="20">
        <text>Zn(2+)(in) = Zn(2+)(out)</text>
        <dbReference type="Rhea" id="RHEA:29351"/>
        <dbReference type="ChEBI" id="CHEBI:29105"/>
    </reaction>
</comment>
<keyword evidence="17" id="KW-0539">Nucleus</keyword>
<dbReference type="SMART" id="SM00811">
    <property type="entry name" value="Alpha_kinase"/>
    <property type="match status" value="1"/>
</dbReference>
<dbReference type="Pfam" id="PF00520">
    <property type="entry name" value="Ion_trans"/>
    <property type="match status" value="1"/>
</dbReference>
<dbReference type="InterPro" id="IPR032415">
    <property type="entry name" value="TRPM_tetra"/>
</dbReference>
<dbReference type="Pfam" id="PF02816">
    <property type="entry name" value="Alpha_kinase"/>
    <property type="match status" value="1"/>
</dbReference>
<dbReference type="Pfam" id="PF16519">
    <property type="entry name" value="TRPM_tetra"/>
    <property type="match status" value="1"/>
</dbReference>
<keyword evidence="27" id="KW-1185">Reference proteome</keyword>
<dbReference type="Pfam" id="PF25508">
    <property type="entry name" value="TRPM2"/>
    <property type="match status" value="2"/>
</dbReference>
<dbReference type="SUPFAM" id="SSF56112">
    <property type="entry name" value="Protein kinase-like (PK-like)"/>
    <property type="match status" value="1"/>
</dbReference>
<evidence type="ECO:0000256" key="23">
    <source>
        <dbReference type="SAM" id="MobiDB-lite"/>
    </source>
</evidence>
<dbReference type="Gene3D" id="3.20.200.10">
    <property type="entry name" value="MHCK/EF2 kinase"/>
    <property type="match status" value="1"/>
</dbReference>
<keyword evidence="13" id="KW-0862">Zinc</keyword>
<dbReference type="InterPro" id="IPR011009">
    <property type="entry name" value="Kinase-like_dom_sf"/>
</dbReference>
<dbReference type="InterPro" id="IPR050927">
    <property type="entry name" value="TRPM"/>
</dbReference>
<evidence type="ECO:0000256" key="6">
    <source>
        <dbReference type="ARBA" id="ARBA00022553"/>
    </source>
</evidence>
<feature type="transmembrane region" description="Helical" evidence="24">
    <location>
        <begin position="436"/>
        <end position="455"/>
    </location>
</feature>
<comment type="catalytic activity">
    <reaction evidence="22">
        <text>L-seryl-[protein] + ATP = O-phospho-L-seryl-[protein] + ADP + H(+)</text>
        <dbReference type="Rhea" id="RHEA:17989"/>
        <dbReference type="Rhea" id="RHEA-COMP:9863"/>
        <dbReference type="Rhea" id="RHEA-COMP:11604"/>
        <dbReference type="ChEBI" id="CHEBI:15378"/>
        <dbReference type="ChEBI" id="CHEBI:29999"/>
        <dbReference type="ChEBI" id="CHEBI:30616"/>
        <dbReference type="ChEBI" id="CHEBI:83421"/>
        <dbReference type="ChEBI" id="CHEBI:456216"/>
        <dbReference type="EC" id="2.7.11.1"/>
    </reaction>
</comment>
<evidence type="ECO:0000256" key="13">
    <source>
        <dbReference type="ARBA" id="ARBA00022833"/>
    </source>
</evidence>
<comment type="similarity">
    <text evidence="18">In the C-terminal section; belongs to the protein kinase superfamily. Alpha-type protein kinase family. ALPK subfamily.</text>
</comment>
<dbReference type="GO" id="GO:0051262">
    <property type="term" value="P:protein tetramerization"/>
    <property type="evidence" value="ECO:0007669"/>
    <property type="project" value="InterPro"/>
</dbReference>
<sequence length="1187" mass="135573">MDRVEFVKLLVENGVSMHRFLTIARLEELYNTKQVPSSSTLLQLVRDVKKRRLPANYKITLIDVGLVIERLMGGTYRCQYTRKWFRMMYHDLQGNGRRSRQNSGGGRAQRKNSQESFCIQAERKQRSRHNQFVKIAQPYKSKEPDVSTEWPERRGRVGAAMADGDSDKGCFRYPFSELLVWAVLMKRRKMSLFFWQHGEEAMAKALVACKLYRSMAMAAKTSSVVDDIADELKEYSSEFGVLAVDLLEQAFREDETMAMKLLTYELKNWSSSTCLKLAVTSCLRPLVAHTCTQMLLSDMWMGRLNMRKNSWYKVILSILVPPAILLLEFKSNAEMSHIPQSPVDHEMEDSEHKSSRASDHIEMDVFRDEKGVFVEKHETESYAEPRKLPLTAKFYEFYHAPIVKFWFNTMAYLTFLMLYSYVVLVQSAPLSTPEEWVVILYVFTSAIEKVRAMLLSEAGKIHQKVKVWFSDYFNMTDSFAIVMFLIGFVLRCWVDTEEHSPGRLVFCLNIIFWYVRLLDILAVNQKAGPYVMMIGKMVSNMFYIVVIMALVLVSFGVPRKAILSPSEEPAWRILRDVVFQPYWMIYGEVYAYEIYACANDSVVPQLCHSVSWVTPFLQAVYLFVQYIIMVNLLIAFFNNVYVNVESMSNLVWKYQRYHFIMVYHERPVLPPPLISLSHLVTLLSCYCRRRTKGSRAHGPKLFLSDEDQRKLHDFEERCVQAYFRDKNDRFHSSNEERIRVTFNRVEGMCVQLKELSGRVSFVKQTLQALDSQIGHLQDLSALTVDMVKALAAREASEASRLHQHLVQHISLPKQPGPGPKGADLPFGAEGRAADTPEPRALVSGPASWAVSSSGLHWTGQLPQSRPQSGTSLPRPCPPTDCIFPAAQSPLAAESQRDIMPQMDFRVFNAVERNNLVRLSQSIPFTPVPPRGEHVTVYHLEESSPITLSHSMSSWAQQGCAARLEFLSKEEMGGGLRRAIKALCTWSEDPGLSPGHFYVVKSFQPEVVGAWRGIYPENTVLHLCLREIQQQRAAQKMAHAFNQLKPKSIPYSPSFLEVFLLYCHSAEQWFTMEECIVGEFRKFNNNNGDEISPSSLLEETMLAFSHWSYEYTREEMLVLDLQGVGEILTDPSVVTSGENGSRAMIFGPANLGENAVRSFRAKHRCNPCCQELKLPGGSFTGCCPDTES</sequence>
<dbReference type="PROSITE" id="PS51158">
    <property type="entry name" value="ALPHA_KINASE"/>
    <property type="match status" value="1"/>
</dbReference>
<feature type="compositionally biased region" description="Polar residues" evidence="23">
    <location>
        <begin position="857"/>
        <end position="871"/>
    </location>
</feature>
<feature type="transmembrane region" description="Helical" evidence="24">
    <location>
        <begin position="405"/>
        <end position="424"/>
    </location>
</feature>
<evidence type="ECO:0000256" key="20">
    <source>
        <dbReference type="ARBA" id="ARBA00034634"/>
    </source>
</evidence>
<evidence type="ECO:0000256" key="5">
    <source>
        <dbReference type="ARBA" id="ARBA00022527"/>
    </source>
</evidence>
<accession>A0A3B3Q5F8</accession>
<evidence type="ECO:0000256" key="11">
    <source>
        <dbReference type="ARBA" id="ARBA00022723"/>
    </source>
</evidence>
<comment type="catalytic activity">
    <reaction evidence="21">
        <text>L-threonyl-[protein] + ATP = O-phospho-L-threonyl-[protein] + ADP + H(+)</text>
        <dbReference type="Rhea" id="RHEA:46608"/>
        <dbReference type="Rhea" id="RHEA-COMP:11060"/>
        <dbReference type="Rhea" id="RHEA-COMP:11605"/>
        <dbReference type="ChEBI" id="CHEBI:15378"/>
        <dbReference type="ChEBI" id="CHEBI:30013"/>
        <dbReference type="ChEBI" id="CHEBI:30616"/>
        <dbReference type="ChEBI" id="CHEBI:61977"/>
        <dbReference type="ChEBI" id="CHEBI:456216"/>
        <dbReference type="EC" id="2.7.11.1"/>
    </reaction>
</comment>
<evidence type="ECO:0000256" key="9">
    <source>
        <dbReference type="ARBA" id="ARBA00022679"/>
    </source>
</evidence>
<dbReference type="InterPro" id="IPR005821">
    <property type="entry name" value="Ion_trans_dom"/>
</dbReference>
<dbReference type="InterPro" id="IPR037162">
    <property type="entry name" value="TRPM_tetra_sf"/>
</dbReference>
<feature type="region of interest" description="Disordered" evidence="23">
    <location>
        <begin position="857"/>
        <end position="877"/>
    </location>
</feature>